<evidence type="ECO:0000256" key="2">
    <source>
        <dbReference type="SAM" id="Phobius"/>
    </source>
</evidence>
<gene>
    <name evidence="3" type="ORF">EKM59_09290</name>
</gene>
<proteinExistence type="predicted"/>
<dbReference type="AlphaFoldDB" id="A0A3S0XS86"/>
<sequence>MPILFIKQSTITLKSYEEFCKHQNHEEIFKHRKYVFIFPGNETHHGGAHNLYSVKGGAGLAALARVLGHAGWPVLSLPTTTMENWATNRGQQKTVTQALCDLWRAAGAGYTLVLPVRSHQNGDYFHQPLANSQDEPNFWGGVQLAANKPLANYYTEQLNLLTQFLNECEENPSLKVHRLQEIEKQYPHLVQSYWDGQGKHPEDPWFAKPGQHKMADRGSRQANQSPFVKKEEQAQQRLSSQAATAGKSNAWLYLTLGCGVLATASATALITGFLASLAVISIAMSPVALMITAAATLAGSLAGAGFFAYKHYQAQNNVAEASLRFDN</sequence>
<feature type="region of interest" description="Disordered" evidence="1">
    <location>
        <begin position="201"/>
        <end position="226"/>
    </location>
</feature>
<dbReference type="RefSeq" id="WP_127032467.1">
    <property type="nucleotide sequence ID" value="NZ_RZGR01000031.1"/>
</dbReference>
<protein>
    <submittedName>
        <fullName evidence="3">Uncharacterized protein</fullName>
    </submittedName>
</protein>
<dbReference type="EMBL" id="RZGR01000031">
    <property type="protein sequence ID" value="RUQ81873.1"/>
    <property type="molecule type" value="Genomic_DNA"/>
</dbReference>
<feature type="transmembrane region" description="Helical" evidence="2">
    <location>
        <begin position="287"/>
        <end position="309"/>
    </location>
</feature>
<keyword evidence="2" id="KW-0472">Membrane</keyword>
<dbReference type="OrthoDB" id="5634947at2"/>
<keyword evidence="2" id="KW-1133">Transmembrane helix</keyword>
<evidence type="ECO:0000313" key="4">
    <source>
        <dbReference type="Proteomes" id="UP000288012"/>
    </source>
</evidence>
<reference evidence="3 4" key="1">
    <citation type="submission" date="2018-12" db="EMBL/GenBank/DDBJ databases">
        <title>Legionella sp,whole genome shotgun sequence.</title>
        <authorList>
            <person name="Wu H."/>
        </authorList>
    </citation>
    <scope>NUCLEOTIDE SEQUENCE [LARGE SCALE GENOMIC DNA]</scope>
    <source>
        <strain evidence="4">km714</strain>
    </source>
</reference>
<name>A0A3S0XS86_9GAMM</name>
<evidence type="ECO:0000256" key="1">
    <source>
        <dbReference type="SAM" id="MobiDB-lite"/>
    </source>
</evidence>
<feature type="transmembrane region" description="Helical" evidence="2">
    <location>
        <begin position="250"/>
        <end position="280"/>
    </location>
</feature>
<keyword evidence="4" id="KW-1185">Reference proteome</keyword>
<dbReference type="Proteomes" id="UP000288012">
    <property type="component" value="Unassembled WGS sequence"/>
</dbReference>
<organism evidence="3 4">
    <name type="scientific">Legionella septentrionalis</name>
    <dbReference type="NCBI Taxonomy" id="2498109"/>
    <lineage>
        <taxon>Bacteria</taxon>
        <taxon>Pseudomonadati</taxon>
        <taxon>Pseudomonadota</taxon>
        <taxon>Gammaproteobacteria</taxon>
        <taxon>Legionellales</taxon>
        <taxon>Legionellaceae</taxon>
        <taxon>Legionella</taxon>
    </lineage>
</organism>
<comment type="caution">
    <text evidence="3">The sequence shown here is derived from an EMBL/GenBank/DDBJ whole genome shotgun (WGS) entry which is preliminary data.</text>
</comment>
<evidence type="ECO:0000313" key="3">
    <source>
        <dbReference type="EMBL" id="RUQ81873.1"/>
    </source>
</evidence>
<keyword evidence="2" id="KW-0812">Transmembrane</keyword>
<accession>A0A3S0XS86</accession>